<accession>A0A928UV98</accession>
<evidence type="ECO:0000313" key="2">
    <source>
        <dbReference type="Proteomes" id="UP000616201"/>
    </source>
</evidence>
<proteinExistence type="predicted"/>
<comment type="caution">
    <text evidence="1">The sequence shown here is derived from an EMBL/GenBank/DDBJ whole genome shotgun (WGS) entry which is preliminary data.</text>
</comment>
<keyword evidence="2" id="KW-1185">Reference proteome</keyword>
<dbReference type="Proteomes" id="UP000616201">
    <property type="component" value="Unassembled WGS sequence"/>
</dbReference>
<protein>
    <recommendedName>
        <fullName evidence="3">Lipoprotein</fullName>
    </recommendedName>
</protein>
<gene>
    <name evidence="1" type="ORF">C4F49_07840</name>
</gene>
<name>A0A928UV98_9SPHI</name>
<dbReference type="RefSeq" id="WP_196935518.1">
    <property type="nucleotide sequence ID" value="NZ_MU158698.1"/>
</dbReference>
<reference evidence="1" key="1">
    <citation type="submission" date="2018-02" db="EMBL/GenBank/DDBJ databases">
        <authorList>
            <person name="Vasarhelyi B.M."/>
            <person name="Deshmukh S."/>
            <person name="Balint B."/>
            <person name="Kukolya J."/>
        </authorList>
    </citation>
    <scope>NUCLEOTIDE SEQUENCE</scope>
    <source>
        <strain evidence="1">KB22</strain>
    </source>
</reference>
<dbReference type="EMBL" id="PRDK01000004">
    <property type="protein sequence ID" value="MBE8713588.1"/>
    <property type="molecule type" value="Genomic_DNA"/>
</dbReference>
<dbReference type="PROSITE" id="PS51257">
    <property type="entry name" value="PROKAR_LIPOPROTEIN"/>
    <property type="match status" value="1"/>
</dbReference>
<organism evidence="1 2">
    <name type="scientific">Sphingobacterium hungaricum</name>
    <dbReference type="NCBI Taxonomy" id="2082723"/>
    <lineage>
        <taxon>Bacteria</taxon>
        <taxon>Pseudomonadati</taxon>
        <taxon>Bacteroidota</taxon>
        <taxon>Sphingobacteriia</taxon>
        <taxon>Sphingobacteriales</taxon>
        <taxon>Sphingobacteriaceae</taxon>
        <taxon>Sphingobacterium</taxon>
    </lineage>
</organism>
<evidence type="ECO:0008006" key="3">
    <source>
        <dbReference type="Google" id="ProtNLM"/>
    </source>
</evidence>
<sequence>MKVFLRKHCIFLILPFALGCTGAHTDQKGNDRNREARIDTAEALMALVDSITKLPFDKFNENGLLHIQKLFEDQFPIEIFNKNDNSISDPFVISSSKADDQMLADISIYLNEPYSNATRIADFSNYFGPIEEKHRLSRAMKVPLPETIEIDNRTSLQIRHLDRLGEDEKLVFQIVISKEK</sequence>
<evidence type="ECO:0000313" key="1">
    <source>
        <dbReference type="EMBL" id="MBE8713588.1"/>
    </source>
</evidence>
<dbReference type="AlphaFoldDB" id="A0A928UV98"/>